<evidence type="ECO:0000313" key="3">
    <source>
        <dbReference type="Proteomes" id="UP000050360"/>
    </source>
</evidence>
<dbReference type="AlphaFoldDB" id="A0A0P8A280"/>
<dbReference type="EMBL" id="LKCM01000262">
    <property type="protein sequence ID" value="KPQ42153.1"/>
    <property type="molecule type" value="Genomic_DNA"/>
</dbReference>
<feature type="coiled-coil region" evidence="1">
    <location>
        <begin position="106"/>
        <end position="133"/>
    </location>
</feature>
<dbReference type="Proteomes" id="UP000050360">
    <property type="component" value="Unassembled WGS sequence"/>
</dbReference>
<proteinExistence type="predicted"/>
<sequence>MRFLYGDSTEFRMQIDFLRLLNSFVETSIKTIKFENAVFDFKETIIDRRRLKNSVTDEMDNFILAVENAIEGAVARSKEQDTIVKYADKSKEYLKTFIEEGKTKFSDEIFKEIVQLEKKIEEANEENRKLLETFFIYDPIPATGKKYTIKAVEKGYSANVQVNCEGGISLLFYIASSESEFWKGHVRARDFVKGIEIPARMKKSFLKKELVPDNVSIDDFLLSDLILSDKELEVVFRKKPGIRAEQFRLKMILTEEFSVDVSYTEENGVETSINAVPELKNELNMLRLQELGEKIAEKTNDLYLKKQKLETIFLEEKDIFEENLIFELMQKVAGIFAPIVAEIKKRSPSGEELSLKSEDEYGGRHEIYLKKSEVKDKLNEIGEKGQKLLEILML</sequence>
<evidence type="ECO:0000256" key="1">
    <source>
        <dbReference type="SAM" id="Coils"/>
    </source>
</evidence>
<reference evidence="2 3" key="1">
    <citation type="submission" date="2015-09" db="EMBL/GenBank/DDBJ databases">
        <title>A metagenomics-based metabolic model of nitrate-dependent anaerobic oxidation of methane by Methanoperedens-like archaea.</title>
        <authorList>
            <person name="Arshad A."/>
            <person name="Speth D.R."/>
            <person name="De Graaf R.M."/>
            <person name="Op Den Camp H.J."/>
            <person name="Jetten M.S."/>
            <person name="Welte C.U."/>
        </authorList>
    </citation>
    <scope>NUCLEOTIDE SEQUENCE [LARGE SCALE GENOMIC DNA]</scope>
</reference>
<keyword evidence="1" id="KW-0175">Coiled coil</keyword>
<comment type="caution">
    <text evidence="2">The sequence shown here is derived from an EMBL/GenBank/DDBJ whole genome shotgun (WGS) entry which is preliminary data.</text>
</comment>
<organism evidence="2 3">
    <name type="scientific">Candidatus Methanoperedens nitratireducens</name>
    <dbReference type="NCBI Taxonomy" id="1392998"/>
    <lineage>
        <taxon>Archaea</taxon>
        <taxon>Methanobacteriati</taxon>
        <taxon>Methanobacteriota</taxon>
        <taxon>Stenosarchaea group</taxon>
        <taxon>Methanomicrobia</taxon>
        <taxon>Methanosarcinales</taxon>
        <taxon>ANME-2 cluster</taxon>
        <taxon>Candidatus Methanoperedentaceae</taxon>
        <taxon>Candidatus Methanoperedens</taxon>
    </lineage>
</organism>
<gene>
    <name evidence="2" type="ORF">MPEBLZ_03280</name>
</gene>
<accession>A0A0P8A280</accession>
<evidence type="ECO:0000313" key="2">
    <source>
        <dbReference type="EMBL" id="KPQ42153.1"/>
    </source>
</evidence>
<name>A0A0P8A280_9EURY</name>
<protein>
    <submittedName>
        <fullName evidence="2">Uncharacterized protein</fullName>
    </submittedName>
</protein>